<comment type="caution">
    <text evidence="1">The sequence shown here is derived from an EMBL/GenBank/DDBJ whole genome shotgun (WGS) entry which is preliminary data.</text>
</comment>
<dbReference type="Proteomes" id="UP000054776">
    <property type="component" value="Unassembled WGS sequence"/>
</dbReference>
<dbReference type="InParanoid" id="A0A0V1B6Y2"/>
<organism evidence="1 2">
    <name type="scientific">Trichinella spiralis</name>
    <name type="common">Trichina worm</name>
    <dbReference type="NCBI Taxonomy" id="6334"/>
    <lineage>
        <taxon>Eukaryota</taxon>
        <taxon>Metazoa</taxon>
        <taxon>Ecdysozoa</taxon>
        <taxon>Nematoda</taxon>
        <taxon>Enoplea</taxon>
        <taxon>Dorylaimia</taxon>
        <taxon>Trichinellida</taxon>
        <taxon>Trichinellidae</taxon>
        <taxon>Trichinella</taxon>
    </lineage>
</organism>
<name>A0A0V1B6Y2_TRISP</name>
<gene>
    <name evidence="1" type="ORF">T01_11047</name>
</gene>
<reference evidence="1 2" key="1">
    <citation type="submission" date="2015-01" db="EMBL/GenBank/DDBJ databases">
        <title>Evolution of Trichinella species and genotypes.</title>
        <authorList>
            <person name="Korhonen P.K."/>
            <person name="Edoardo P."/>
            <person name="Giuseppe L.R."/>
            <person name="Gasser R.B."/>
        </authorList>
    </citation>
    <scope>NUCLEOTIDE SEQUENCE [LARGE SCALE GENOMIC DNA]</scope>
    <source>
        <strain evidence="1">ISS3</strain>
    </source>
</reference>
<dbReference type="AlphaFoldDB" id="A0A0V1B6Y2"/>
<protein>
    <submittedName>
        <fullName evidence="1">Uncharacterized protein</fullName>
    </submittedName>
</protein>
<evidence type="ECO:0000313" key="2">
    <source>
        <dbReference type="Proteomes" id="UP000054776"/>
    </source>
</evidence>
<accession>A0A0V1B6Y2</accession>
<keyword evidence="2" id="KW-1185">Reference proteome</keyword>
<evidence type="ECO:0000313" key="1">
    <source>
        <dbReference type="EMBL" id="KRY32737.1"/>
    </source>
</evidence>
<dbReference type="EMBL" id="JYDH01000093">
    <property type="protein sequence ID" value="KRY32737.1"/>
    <property type="molecule type" value="Genomic_DNA"/>
</dbReference>
<sequence>MLEVYEHELLPLFNNGNPNTSTTVRTSLPLDRPSVCTSTRFVQTLPTRLFPILPTITADTSSLVLLTPSHRPTLPPVPLPVRPRLPTFPR</sequence>
<proteinExistence type="predicted"/>